<dbReference type="Proteomes" id="UP000031004">
    <property type="component" value="Unassembled WGS sequence"/>
</dbReference>
<comment type="caution">
    <text evidence="2">The sequence shown here is derived from an EMBL/GenBank/DDBJ whole genome shotgun (WGS) entry which is preliminary data.</text>
</comment>
<sequence>MNVTSLNVASRVTTSPHDRTRAQFCAQWLWPATAVISVSGELDASNATELTDCGIRHTRPSGQLVLDLSAVDFFSAGCFACLHTLNVRCAGENIDWVLIPSRAVSRVLGICDPARALPVSTSLPAALSTLRNQPRQLRLVDVTP</sequence>
<proteinExistence type="predicted"/>
<name>A0ABR4YY91_9MYCO</name>
<evidence type="ECO:0000313" key="2">
    <source>
        <dbReference type="EMBL" id="KHO27201.1"/>
    </source>
</evidence>
<dbReference type="Gene3D" id="3.30.750.24">
    <property type="entry name" value="STAS domain"/>
    <property type="match status" value="1"/>
</dbReference>
<dbReference type="SUPFAM" id="SSF52091">
    <property type="entry name" value="SpoIIaa-like"/>
    <property type="match status" value="1"/>
</dbReference>
<evidence type="ECO:0000259" key="1">
    <source>
        <dbReference type="PROSITE" id="PS50801"/>
    </source>
</evidence>
<organism evidence="2 3">
    <name type="scientific">Mycolicibacterium setense</name>
    <dbReference type="NCBI Taxonomy" id="431269"/>
    <lineage>
        <taxon>Bacteria</taxon>
        <taxon>Bacillati</taxon>
        <taxon>Actinomycetota</taxon>
        <taxon>Actinomycetes</taxon>
        <taxon>Mycobacteriales</taxon>
        <taxon>Mycobacteriaceae</taxon>
        <taxon>Mycolicibacterium</taxon>
    </lineage>
</organism>
<dbReference type="Pfam" id="PF01740">
    <property type="entry name" value="STAS"/>
    <property type="match status" value="1"/>
</dbReference>
<reference evidence="2 3" key="1">
    <citation type="submission" date="2014-11" db="EMBL/GenBank/DDBJ databases">
        <title>Mycobacterium setense Manresensis Genome.</title>
        <authorList>
            <person name="Rech G."/>
            <person name="Sumoy L."/>
        </authorList>
    </citation>
    <scope>NUCLEOTIDE SEQUENCE [LARGE SCALE GENOMIC DNA]</scope>
    <source>
        <strain evidence="2 3">Manresensis</strain>
    </source>
</reference>
<dbReference type="InterPro" id="IPR002645">
    <property type="entry name" value="STAS_dom"/>
</dbReference>
<keyword evidence="3" id="KW-1185">Reference proteome</keyword>
<dbReference type="PROSITE" id="PS50801">
    <property type="entry name" value="STAS"/>
    <property type="match status" value="1"/>
</dbReference>
<protein>
    <recommendedName>
        <fullName evidence="1">STAS domain-containing protein</fullName>
    </recommendedName>
</protein>
<gene>
    <name evidence="2" type="ORF">QQ44_06775</name>
</gene>
<accession>A0ABR4YY91</accession>
<evidence type="ECO:0000313" key="3">
    <source>
        <dbReference type="Proteomes" id="UP000031004"/>
    </source>
</evidence>
<dbReference type="InterPro" id="IPR036513">
    <property type="entry name" value="STAS_dom_sf"/>
</dbReference>
<dbReference type="EMBL" id="JTLZ01000004">
    <property type="protein sequence ID" value="KHO27201.1"/>
    <property type="molecule type" value="Genomic_DNA"/>
</dbReference>
<dbReference type="CDD" id="cd07043">
    <property type="entry name" value="STAS_anti-anti-sigma_factors"/>
    <property type="match status" value="1"/>
</dbReference>
<feature type="domain" description="STAS" evidence="1">
    <location>
        <begin position="31"/>
        <end position="130"/>
    </location>
</feature>